<sequence>MRFYYCLYAVAIAILAYSVGLQSIIALIGCLICCLVIFFIYVNLNQNTLPKHRDLITNGRPRFSVDCRLSTIRLPVRRHKAATDFLPDSKQSEKKATISSNNQQKDESFVEFLGQGNRIAPTALYKRPTRAPIIPPHPSYSVVDKTHTWQPKSVGQHHQQPTTSSFISYLQKNDSSDNASTTDRVIIDDITGDPLIDEQLGALLNLFFRDYILTWYRSISSEDNEFPKELYQLIKHSIRSLANQLSKIDKINYITTQLVDELASHLRLYRSALTKLHNELGTNYQSIGMLPSKTSRSGNPKESWNRQLYEYFFDYEYQMEKNVCRNHVCMNKDGFFDYINHICDILENLILPNDCLLNTPLRILCRSVLSNMVLDPFVTCFSEPDYLNQMIVWLWFNRHFYTFIEALRRHR</sequence>
<keyword evidence="1" id="KW-0472">Membrane</keyword>
<dbReference type="PROSITE" id="PS51207">
    <property type="entry name" value="PXA"/>
    <property type="match status" value="1"/>
</dbReference>
<accession>A0ABQ7SC39</accession>
<evidence type="ECO:0000313" key="4">
    <source>
        <dbReference type="Proteomes" id="UP000825002"/>
    </source>
</evidence>
<keyword evidence="1" id="KW-1133">Transmembrane helix</keyword>
<dbReference type="PANTHER" id="PTHR22775">
    <property type="entry name" value="SORTING NEXIN"/>
    <property type="match status" value="1"/>
</dbReference>
<feature type="domain" description="PXA" evidence="2">
    <location>
        <begin position="193"/>
        <end position="399"/>
    </location>
</feature>
<protein>
    <submittedName>
        <fullName evidence="3">Sorting nexin-13</fullName>
    </submittedName>
</protein>
<evidence type="ECO:0000313" key="3">
    <source>
        <dbReference type="EMBL" id="KAG9510942.1"/>
    </source>
</evidence>
<dbReference type="InterPro" id="IPR003114">
    <property type="entry name" value="Phox_assoc"/>
</dbReference>
<evidence type="ECO:0000256" key="1">
    <source>
        <dbReference type="SAM" id="Phobius"/>
    </source>
</evidence>
<reference evidence="3 4" key="1">
    <citation type="submission" date="2020-10" db="EMBL/GenBank/DDBJ databases">
        <authorList>
            <person name="Klimov P.B."/>
            <person name="Dyachkov S.M."/>
            <person name="Chetverikov P.E."/>
        </authorList>
    </citation>
    <scope>NUCLEOTIDE SEQUENCE [LARGE SCALE GENOMIC DNA]</scope>
    <source>
        <strain evidence="3">BMOC 18-1129-001#AD2665</strain>
        <tissue evidence="3">Entire mites</tissue>
    </source>
</reference>
<dbReference type="Proteomes" id="UP000825002">
    <property type="component" value="Unassembled WGS sequence"/>
</dbReference>
<proteinExistence type="predicted"/>
<gene>
    <name evidence="3" type="primary">Snx13</name>
    <name evidence="3" type="ORF">GZH46_00492</name>
</gene>
<comment type="caution">
    <text evidence="3">The sequence shown here is derived from an EMBL/GenBank/DDBJ whole genome shotgun (WGS) entry which is preliminary data.</text>
</comment>
<keyword evidence="4" id="KW-1185">Reference proteome</keyword>
<dbReference type="Pfam" id="PF02194">
    <property type="entry name" value="PXA"/>
    <property type="match status" value="1"/>
</dbReference>
<dbReference type="PANTHER" id="PTHR22775:SF3">
    <property type="entry name" value="SORTING NEXIN-13"/>
    <property type="match status" value="1"/>
</dbReference>
<evidence type="ECO:0000259" key="2">
    <source>
        <dbReference type="PROSITE" id="PS51207"/>
    </source>
</evidence>
<dbReference type="PROSITE" id="PS51257">
    <property type="entry name" value="PROKAR_LIPOPROTEIN"/>
    <property type="match status" value="1"/>
</dbReference>
<organism evidence="3 4">
    <name type="scientific">Fragariocoptes setiger</name>
    <dbReference type="NCBI Taxonomy" id="1670756"/>
    <lineage>
        <taxon>Eukaryota</taxon>
        <taxon>Metazoa</taxon>
        <taxon>Ecdysozoa</taxon>
        <taxon>Arthropoda</taxon>
        <taxon>Chelicerata</taxon>
        <taxon>Arachnida</taxon>
        <taxon>Acari</taxon>
        <taxon>Acariformes</taxon>
        <taxon>Trombidiformes</taxon>
        <taxon>Prostigmata</taxon>
        <taxon>Eupodina</taxon>
        <taxon>Eriophyoidea</taxon>
        <taxon>Phytoptidae</taxon>
        <taxon>Fragariocoptes</taxon>
    </lineage>
</organism>
<feature type="transmembrane region" description="Helical" evidence="1">
    <location>
        <begin position="7"/>
        <end position="40"/>
    </location>
</feature>
<name>A0ABQ7SC39_9ACAR</name>
<dbReference type="SMART" id="SM00313">
    <property type="entry name" value="PXA"/>
    <property type="match status" value="1"/>
</dbReference>
<keyword evidence="1" id="KW-0812">Transmembrane</keyword>
<dbReference type="EMBL" id="JAIFTH010000050">
    <property type="protein sequence ID" value="KAG9510942.1"/>
    <property type="molecule type" value="Genomic_DNA"/>
</dbReference>